<dbReference type="PANTHER" id="PTHR31044">
    <property type="entry name" value="BETA-1,3 GLUCANASE"/>
    <property type="match status" value="1"/>
</dbReference>
<gene>
    <name evidence="5" type="ORF">V6N12_048429</name>
</gene>
<organism evidence="5 6">
    <name type="scientific">Hibiscus sabdariffa</name>
    <name type="common">roselle</name>
    <dbReference type="NCBI Taxonomy" id="183260"/>
    <lineage>
        <taxon>Eukaryota</taxon>
        <taxon>Viridiplantae</taxon>
        <taxon>Streptophyta</taxon>
        <taxon>Embryophyta</taxon>
        <taxon>Tracheophyta</taxon>
        <taxon>Spermatophyta</taxon>
        <taxon>Magnoliopsida</taxon>
        <taxon>eudicotyledons</taxon>
        <taxon>Gunneridae</taxon>
        <taxon>Pentapetalae</taxon>
        <taxon>rosids</taxon>
        <taxon>malvids</taxon>
        <taxon>Malvales</taxon>
        <taxon>Malvaceae</taxon>
        <taxon>Malvoideae</taxon>
        <taxon>Hibiscus</taxon>
    </lineage>
</organism>
<feature type="domain" description="X8" evidence="4">
    <location>
        <begin position="24"/>
        <end position="88"/>
    </location>
</feature>
<keyword evidence="3" id="KW-0732">Signal</keyword>
<dbReference type="EMBL" id="JBBPBM010000013">
    <property type="protein sequence ID" value="KAK8561357.1"/>
    <property type="molecule type" value="Genomic_DNA"/>
</dbReference>
<dbReference type="SMART" id="SM00768">
    <property type="entry name" value="X8"/>
    <property type="match status" value="1"/>
</dbReference>
<name>A0ABR2EH74_9ROSI</name>
<keyword evidence="2" id="KW-0325">Glycoprotein</keyword>
<evidence type="ECO:0000256" key="3">
    <source>
        <dbReference type="ARBA" id="ARBA00022729"/>
    </source>
</evidence>
<evidence type="ECO:0000313" key="5">
    <source>
        <dbReference type="EMBL" id="KAK8561357.1"/>
    </source>
</evidence>
<keyword evidence="2" id="KW-0336">GPI-anchor</keyword>
<keyword evidence="6" id="KW-1185">Reference proteome</keyword>
<proteinExistence type="predicted"/>
<comment type="caution">
    <text evidence="5">The sequence shown here is derived from an EMBL/GenBank/DDBJ whole genome shotgun (WGS) entry which is preliminary data.</text>
</comment>
<evidence type="ECO:0000313" key="6">
    <source>
        <dbReference type="Proteomes" id="UP001472677"/>
    </source>
</evidence>
<dbReference type="PANTHER" id="PTHR31044:SF36">
    <property type="entry name" value="CARBOHYDRATE-BINDING X8 DOMAIN SUPERFAMILY PROTEIN"/>
    <property type="match status" value="1"/>
</dbReference>
<dbReference type="Pfam" id="PF07983">
    <property type="entry name" value="X8"/>
    <property type="match status" value="1"/>
</dbReference>
<evidence type="ECO:0000256" key="1">
    <source>
        <dbReference type="ARBA" id="ARBA00004609"/>
    </source>
</evidence>
<sequence length="410" mass="45150">MGMSPTAYLQYADRGNRVGAAYGRDATSLPSPDRHGKQCFEPNTLVSHASFAFNDYYKKHGATVEACNFGGFGIWTLTMVNASISESFKNIAEAWGSLEAVGENTLQGQSCEKVAILISTEQGETIDKLVEFTAGKEKFLIRVSELTLLNHDRVQKASSTKKNAIDAAAMSVSHVSSSESSLVSDRKNTSFTGGKPMDSEEAFKAVFNDKFNGDCDPIVEEGRCVGELDILGSREALNSGHNAFENHEFFLEQRNNKQNASGGAELSWARVVKGRCPNQENTEMLVINEGVKVGLHGKLDSDELANMIVHENVNGRVVLQGDSKTIEDMRLMGFKNHELSTTKFSEDELNVEMIEGQDVIDQNWEKISWEAKVDALNRVVRSGEIENNVEIEGVAIGSMLDLSKLRWVDH</sequence>
<reference evidence="5 6" key="1">
    <citation type="journal article" date="2024" name="G3 (Bethesda)">
        <title>Genome assembly of Hibiscus sabdariffa L. provides insights into metabolisms of medicinal natural products.</title>
        <authorList>
            <person name="Kim T."/>
        </authorList>
    </citation>
    <scope>NUCLEOTIDE SEQUENCE [LARGE SCALE GENOMIC DNA]</scope>
    <source>
        <strain evidence="5">TK-2024</strain>
        <tissue evidence="5">Old leaves</tissue>
    </source>
</reference>
<dbReference type="InterPro" id="IPR044788">
    <property type="entry name" value="X8_dom_prot"/>
</dbReference>
<protein>
    <recommendedName>
        <fullName evidence="4">X8 domain-containing protein</fullName>
    </recommendedName>
</protein>
<comment type="subcellular location">
    <subcellularLocation>
        <location evidence="1">Cell membrane</location>
        <topology evidence="1">Lipid-anchor</topology>
        <topology evidence="1">GPI-anchor</topology>
    </subcellularLocation>
</comment>
<keyword evidence="2" id="KW-0449">Lipoprotein</keyword>
<accession>A0ABR2EH74</accession>
<evidence type="ECO:0000259" key="4">
    <source>
        <dbReference type="SMART" id="SM00768"/>
    </source>
</evidence>
<evidence type="ECO:0000256" key="2">
    <source>
        <dbReference type="ARBA" id="ARBA00022622"/>
    </source>
</evidence>
<dbReference type="InterPro" id="IPR012946">
    <property type="entry name" value="X8"/>
</dbReference>
<keyword evidence="2" id="KW-0472">Membrane</keyword>
<dbReference type="Proteomes" id="UP001472677">
    <property type="component" value="Unassembled WGS sequence"/>
</dbReference>